<reference evidence="1 2" key="1">
    <citation type="journal article" date="2013" name="BMC Genomics">
        <title>The miniature genome of a carnivorous plant Genlisea aurea contains a low number of genes and short non-coding sequences.</title>
        <authorList>
            <person name="Leushkin E.V."/>
            <person name="Sutormin R.A."/>
            <person name="Nabieva E.R."/>
            <person name="Penin A.A."/>
            <person name="Kondrashov A.S."/>
            <person name="Logacheva M.D."/>
        </authorList>
    </citation>
    <scope>NUCLEOTIDE SEQUENCE [LARGE SCALE GENOMIC DNA]</scope>
</reference>
<dbReference type="EMBL" id="AUSU01009023">
    <property type="protein sequence ID" value="EPS58638.1"/>
    <property type="molecule type" value="Genomic_DNA"/>
</dbReference>
<dbReference type="AlphaFoldDB" id="S8D7G5"/>
<name>S8D7G5_9LAMI</name>
<gene>
    <name evidence="1" type="ORF">M569_16176</name>
</gene>
<keyword evidence="2" id="KW-1185">Reference proteome</keyword>
<sequence>GYQTTFKGSDFANTRWSEGWFMRATPAARFTLWKDGVIMKWEPLTWTGSTSCGELHSGLASPQCR</sequence>
<evidence type="ECO:0000313" key="1">
    <source>
        <dbReference type="EMBL" id="EPS58638.1"/>
    </source>
</evidence>
<protein>
    <submittedName>
        <fullName evidence="1">Uncharacterized protein</fullName>
    </submittedName>
</protein>
<organism evidence="1 2">
    <name type="scientific">Genlisea aurea</name>
    <dbReference type="NCBI Taxonomy" id="192259"/>
    <lineage>
        <taxon>Eukaryota</taxon>
        <taxon>Viridiplantae</taxon>
        <taxon>Streptophyta</taxon>
        <taxon>Embryophyta</taxon>
        <taxon>Tracheophyta</taxon>
        <taxon>Spermatophyta</taxon>
        <taxon>Magnoliopsida</taxon>
        <taxon>eudicotyledons</taxon>
        <taxon>Gunneridae</taxon>
        <taxon>Pentapetalae</taxon>
        <taxon>asterids</taxon>
        <taxon>lamiids</taxon>
        <taxon>Lamiales</taxon>
        <taxon>Lentibulariaceae</taxon>
        <taxon>Genlisea</taxon>
    </lineage>
</organism>
<dbReference type="Proteomes" id="UP000015453">
    <property type="component" value="Unassembled WGS sequence"/>
</dbReference>
<evidence type="ECO:0000313" key="2">
    <source>
        <dbReference type="Proteomes" id="UP000015453"/>
    </source>
</evidence>
<accession>S8D7G5</accession>
<feature type="non-terminal residue" evidence="1">
    <location>
        <position position="1"/>
    </location>
</feature>
<proteinExistence type="predicted"/>
<comment type="caution">
    <text evidence="1">The sequence shown here is derived from an EMBL/GenBank/DDBJ whole genome shotgun (WGS) entry which is preliminary data.</text>
</comment>